<dbReference type="EMBL" id="VIWV01000001">
    <property type="protein sequence ID" value="TWF84454.1"/>
    <property type="molecule type" value="Genomic_DNA"/>
</dbReference>
<keyword evidence="6 7" id="KW-0520">NAD</keyword>
<dbReference type="InterPro" id="IPR000415">
    <property type="entry name" value="Nitroreductase-like"/>
</dbReference>
<comment type="caution">
    <text evidence="11">The sequence shown here is derived from an EMBL/GenBank/DDBJ whole genome shotgun (WGS) entry which is preliminary data.</text>
</comment>
<dbReference type="PANTHER" id="PTHR43821:SF1">
    <property type="entry name" value="NAD(P)H NITROREDUCTASE YDJA-RELATED"/>
    <property type="match status" value="1"/>
</dbReference>
<evidence type="ECO:0000256" key="3">
    <source>
        <dbReference type="ARBA" id="ARBA00022643"/>
    </source>
</evidence>
<evidence type="ECO:0000256" key="6">
    <source>
        <dbReference type="ARBA" id="ARBA00023027"/>
    </source>
</evidence>
<evidence type="ECO:0000256" key="5">
    <source>
        <dbReference type="ARBA" id="ARBA00023002"/>
    </source>
</evidence>
<dbReference type="Proteomes" id="UP000316603">
    <property type="component" value="Unassembled WGS sequence"/>
</dbReference>
<dbReference type="SUPFAM" id="SSF55469">
    <property type="entry name" value="FMN-dependent nitroreductase-like"/>
    <property type="match status" value="1"/>
</dbReference>
<organism evidence="11 12">
    <name type="scientific">Streptomyces capillispiralis</name>
    <dbReference type="NCBI Taxonomy" id="68182"/>
    <lineage>
        <taxon>Bacteria</taxon>
        <taxon>Bacillati</taxon>
        <taxon>Actinomycetota</taxon>
        <taxon>Actinomycetes</taxon>
        <taxon>Kitasatosporales</taxon>
        <taxon>Streptomycetaceae</taxon>
        <taxon>Streptomyces</taxon>
    </lineage>
</organism>
<keyword evidence="4 7" id="KW-0521">NADP</keyword>
<dbReference type="AlphaFoldDB" id="A0A561TBF4"/>
<feature type="binding site" evidence="8">
    <location>
        <position position="39"/>
    </location>
    <ligand>
        <name>FMN</name>
        <dbReference type="ChEBI" id="CHEBI:58210"/>
        <note>ligand shared between dimeric partners</note>
    </ligand>
</feature>
<dbReference type="PANTHER" id="PTHR43821">
    <property type="entry name" value="NAD(P)H NITROREDUCTASE YDJA-RELATED"/>
    <property type="match status" value="1"/>
</dbReference>
<dbReference type="Pfam" id="PF00881">
    <property type="entry name" value="Nitroreductase"/>
    <property type="match status" value="1"/>
</dbReference>
<keyword evidence="3 7" id="KW-0288">FMN</keyword>
<dbReference type="InterPro" id="IPR026021">
    <property type="entry name" value="YdjA-like"/>
</dbReference>
<dbReference type="PIRSF" id="PIRSF000232">
    <property type="entry name" value="YdjA"/>
    <property type="match status" value="1"/>
</dbReference>
<comment type="similarity">
    <text evidence="1 7">Belongs to the nitroreductase family.</text>
</comment>
<dbReference type="Gene3D" id="3.40.109.10">
    <property type="entry name" value="NADH Oxidase"/>
    <property type="match status" value="1"/>
</dbReference>
<evidence type="ECO:0000256" key="7">
    <source>
        <dbReference type="PIRNR" id="PIRNR000232"/>
    </source>
</evidence>
<dbReference type="OrthoDB" id="3268470at2"/>
<evidence type="ECO:0000313" key="12">
    <source>
        <dbReference type="Proteomes" id="UP000316603"/>
    </source>
</evidence>
<evidence type="ECO:0000256" key="1">
    <source>
        <dbReference type="ARBA" id="ARBA00007118"/>
    </source>
</evidence>
<evidence type="ECO:0000259" key="10">
    <source>
        <dbReference type="Pfam" id="PF00881"/>
    </source>
</evidence>
<dbReference type="EC" id="1.-.-.-" evidence="7"/>
<evidence type="ECO:0000256" key="2">
    <source>
        <dbReference type="ARBA" id="ARBA00022630"/>
    </source>
</evidence>
<gene>
    <name evidence="11" type="ORF">FHX78_111388</name>
</gene>
<sequence>MDVITAMLTRRSTHHLTRPAPPDDEFAYLLKIAATAPDHGRLHPWRWILLRDDQAAQLTHLARRLKRATSPTTATPAAASPPAPLVATLVFTPTPHHKVPTWEQLAATSAMTNNLQLLLHTRGFASIWRTGTTLQHPRIRRFHGLAASEHLLGWLHIGTATTAPQPRRTLADTATKISTHSAADASEDLPDAAEAASAPPLVDALFPARP</sequence>
<keyword evidence="12" id="KW-1185">Reference proteome</keyword>
<evidence type="ECO:0000313" key="11">
    <source>
        <dbReference type="EMBL" id="TWF84454.1"/>
    </source>
</evidence>
<feature type="binding site" description="in other chain" evidence="8">
    <location>
        <begin position="10"/>
        <end position="12"/>
    </location>
    <ligand>
        <name>FMN</name>
        <dbReference type="ChEBI" id="CHEBI:58210"/>
        <note>ligand shared between dimeric partners</note>
    </ligand>
</feature>
<name>A0A561TBF4_9ACTN</name>
<keyword evidence="5 7" id="KW-0560">Oxidoreductase</keyword>
<evidence type="ECO:0000256" key="9">
    <source>
        <dbReference type="SAM" id="MobiDB-lite"/>
    </source>
</evidence>
<dbReference type="GO" id="GO:0016491">
    <property type="term" value="F:oxidoreductase activity"/>
    <property type="evidence" value="ECO:0007669"/>
    <property type="project" value="UniProtKB-UniRule"/>
</dbReference>
<evidence type="ECO:0000256" key="8">
    <source>
        <dbReference type="PIRSR" id="PIRSR000232-1"/>
    </source>
</evidence>
<proteinExistence type="inferred from homology"/>
<comment type="cofactor">
    <cofactor evidence="8">
        <name>FMN</name>
        <dbReference type="ChEBI" id="CHEBI:58210"/>
    </cofactor>
    <text evidence="8">Binds 1 FMN per subunit.</text>
</comment>
<accession>A0A561TBF4</accession>
<dbReference type="InterPro" id="IPR029479">
    <property type="entry name" value="Nitroreductase"/>
</dbReference>
<dbReference type="RefSeq" id="WP_145866579.1">
    <property type="nucleotide sequence ID" value="NZ_BNCE01000005.1"/>
</dbReference>
<feature type="domain" description="Nitroreductase" evidence="10">
    <location>
        <begin position="9"/>
        <end position="158"/>
    </location>
</feature>
<feature type="region of interest" description="Disordered" evidence="9">
    <location>
        <begin position="178"/>
        <end position="210"/>
    </location>
</feature>
<protein>
    <recommendedName>
        <fullName evidence="7">Putative NAD(P)H nitroreductase</fullName>
        <ecNumber evidence="7">1.-.-.-</ecNumber>
    </recommendedName>
</protein>
<evidence type="ECO:0000256" key="4">
    <source>
        <dbReference type="ARBA" id="ARBA00022857"/>
    </source>
</evidence>
<dbReference type="InterPro" id="IPR052530">
    <property type="entry name" value="NAD(P)H_nitroreductase"/>
</dbReference>
<reference evidence="11 12" key="1">
    <citation type="submission" date="2019-06" db="EMBL/GenBank/DDBJ databases">
        <title>Sequencing the genomes of 1000 actinobacteria strains.</title>
        <authorList>
            <person name="Klenk H.-P."/>
        </authorList>
    </citation>
    <scope>NUCLEOTIDE SEQUENCE [LARGE SCALE GENOMIC DNA]</scope>
    <source>
        <strain evidence="11 12">DSM 41695</strain>
    </source>
</reference>
<feature type="binding site" description="in other chain" evidence="8">
    <location>
        <begin position="128"/>
        <end position="130"/>
    </location>
    <ligand>
        <name>FMN</name>
        <dbReference type="ChEBI" id="CHEBI:58210"/>
        <note>ligand shared between dimeric partners</note>
    </ligand>
</feature>
<keyword evidence="2 7" id="KW-0285">Flavoprotein</keyword>